<dbReference type="PRINTS" id="PR00420">
    <property type="entry name" value="RNGMNOXGNASE"/>
</dbReference>
<dbReference type="EMBL" id="BLLO01000020">
    <property type="protein sequence ID" value="GFH78855.1"/>
    <property type="molecule type" value="Genomic_DNA"/>
</dbReference>
<name>A0A8H9HJZ6_9ACTN</name>
<dbReference type="InterPro" id="IPR002938">
    <property type="entry name" value="FAD-bd"/>
</dbReference>
<dbReference type="GO" id="GO:0005737">
    <property type="term" value="C:cytoplasm"/>
    <property type="evidence" value="ECO:0007669"/>
    <property type="project" value="UniProtKB-SubCell"/>
</dbReference>
<reference evidence="8" key="3">
    <citation type="submission" date="2020-09" db="EMBL/GenBank/DDBJ databases">
        <authorList>
            <person name="Sun Q."/>
            <person name="Ohkuma M."/>
        </authorList>
    </citation>
    <scope>NUCLEOTIDE SEQUENCE</scope>
    <source>
        <strain evidence="8">JCM 4136</strain>
    </source>
</reference>
<sequence>MTTAPIPEHHPLLVVGAGLGGLTLARVLALHGVGCTVLDRDADRDARSQGGMLDLHEDTAQAALREAGLYEGFRRLVQPGGEATRVLDRHATVHHADDAEGGRPEVHRAALRDLLLDALPAGTVRWGAQVTAATPLGGGRHEVRLADGTTLTTDLLVGADGAWSRVRPLVSDAAPAYTGVSFVEADLTDADRRHPRAAALVGSGLLFALDQGKGLLAHREPGARLHTYVALRCPAELLDSLGLADRAAARRRVLAHFDGWDEGLRSLLADGDGPLVARPVHALPVGHRWERAPGVSLLGDAAHLMTPFAGEGANLAMLDGAELAAALLARPQDPERALATYEAALFPRGERAARESAESLELCFGPDAARRLAAMMSGGWQDGAA</sequence>
<evidence type="ECO:0000259" key="6">
    <source>
        <dbReference type="Pfam" id="PF01494"/>
    </source>
</evidence>
<evidence type="ECO:0000313" key="10">
    <source>
        <dbReference type="Proteomes" id="UP000660975"/>
    </source>
</evidence>
<dbReference type="Gene3D" id="3.50.50.60">
    <property type="entry name" value="FAD/NAD(P)-binding domain"/>
    <property type="match status" value="1"/>
</dbReference>
<comment type="subunit">
    <text evidence="5">Monomer.</text>
</comment>
<evidence type="ECO:0000313" key="8">
    <source>
        <dbReference type="EMBL" id="GGU68610.1"/>
    </source>
</evidence>
<evidence type="ECO:0000256" key="4">
    <source>
        <dbReference type="ARBA" id="ARBA00023033"/>
    </source>
</evidence>
<dbReference type="Pfam" id="PF01494">
    <property type="entry name" value="FAD_binding_3"/>
    <property type="match status" value="2"/>
</dbReference>
<dbReference type="InterPro" id="IPR036188">
    <property type="entry name" value="FAD/NAD-bd_sf"/>
</dbReference>
<comment type="cofactor">
    <cofactor evidence="5">
        <name>FAD</name>
        <dbReference type="ChEBI" id="CHEBI:57692"/>
    </cofactor>
</comment>
<feature type="binding site" evidence="5">
    <location>
        <position position="47"/>
    </location>
    <ligand>
        <name>NADPH</name>
        <dbReference type="ChEBI" id="CHEBI:57783"/>
    </ligand>
</feature>
<comment type="domain">
    <text evidence="5">Consists of an N-terminal FAD-binding domain with a Rossman fold and a C-terminal substrate-binding domain.</text>
</comment>
<evidence type="ECO:0000313" key="7">
    <source>
        <dbReference type="EMBL" id="GFH78855.1"/>
    </source>
</evidence>
<proteinExistence type="inferred from homology"/>
<feature type="domain" description="FAD-binding" evidence="6">
    <location>
        <begin position="294"/>
        <end position="355"/>
    </location>
</feature>
<dbReference type="AlphaFoldDB" id="A0A8H9HJZ6"/>
<dbReference type="Proteomes" id="UP000660975">
    <property type="component" value="Unassembled WGS sequence"/>
</dbReference>
<evidence type="ECO:0000256" key="1">
    <source>
        <dbReference type="ARBA" id="ARBA00022630"/>
    </source>
</evidence>
<feature type="binding site" evidence="5">
    <location>
        <position position="54"/>
    </location>
    <ligand>
        <name>FAD</name>
        <dbReference type="ChEBI" id="CHEBI:57692"/>
    </ligand>
</feature>
<dbReference type="PANTHER" id="PTHR46972">
    <property type="entry name" value="MONOOXYGENASE ASQM-RELATED"/>
    <property type="match status" value="1"/>
</dbReference>
<protein>
    <recommendedName>
        <fullName evidence="5">Flavin-dependent monooxygenase</fullName>
    </recommendedName>
    <alternativeName>
        <fullName evidence="5">TetX monooxygenase</fullName>
        <shortName evidence="5">TetX</shortName>
        <ecNumber evidence="5">1.14.13.-</ecNumber>
    </alternativeName>
</protein>
<keyword evidence="5" id="KW-0547">Nucleotide-binding</keyword>
<comment type="similarity">
    <text evidence="5">Belongs to the aromatic-ring hydroxylase family. TetX subfamily.</text>
</comment>
<feature type="domain" description="FAD-binding" evidence="6">
    <location>
        <begin position="12"/>
        <end position="171"/>
    </location>
</feature>
<gene>
    <name evidence="8" type="ORF">GCM10010227_23060</name>
    <name evidence="7" type="ORF">Sgou_35250</name>
</gene>
<keyword evidence="9" id="KW-1185">Reference proteome</keyword>
<dbReference type="GO" id="GO:0046677">
    <property type="term" value="P:response to antibiotic"/>
    <property type="evidence" value="ECO:0007669"/>
    <property type="project" value="InterPro"/>
</dbReference>
<evidence type="ECO:0000313" key="9">
    <source>
        <dbReference type="Proteomes" id="UP000480804"/>
    </source>
</evidence>
<keyword evidence="5" id="KW-0521">NADP</keyword>
<reference evidence="7 9" key="2">
    <citation type="submission" date="2020-02" db="EMBL/GenBank/DDBJ databases">
        <title>Whole genome shotgun sequence of Streptomyces gougerotii NBRC 13043.</title>
        <authorList>
            <person name="Ichikawa N."/>
            <person name="Komaki H."/>
            <person name="Tamura T."/>
        </authorList>
    </citation>
    <scope>NUCLEOTIDE SEQUENCE [LARGE SCALE GENOMIC DNA]</scope>
    <source>
        <strain evidence="7 9">NBRC 13043</strain>
    </source>
</reference>
<evidence type="ECO:0000256" key="3">
    <source>
        <dbReference type="ARBA" id="ARBA00023002"/>
    </source>
</evidence>
<dbReference type="EMBL" id="BMSC01000005">
    <property type="protein sequence ID" value="GGU68610.1"/>
    <property type="molecule type" value="Genomic_DNA"/>
</dbReference>
<comment type="catalytic activity">
    <reaction evidence="5">
        <text>a tetracycline + NADPH + O2 + H(+) = an 11a-hydroxytetracycline + NADP(+) + H2O</text>
        <dbReference type="Rhea" id="RHEA:61444"/>
        <dbReference type="ChEBI" id="CHEBI:15377"/>
        <dbReference type="ChEBI" id="CHEBI:15378"/>
        <dbReference type="ChEBI" id="CHEBI:15379"/>
        <dbReference type="ChEBI" id="CHEBI:57783"/>
        <dbReference type="ChEBI" id="CHEBI:58349"/>
        <dbReference type="ChEBI" id="CHEBI:144644"/>
        <dbReference type="ChEBI" id="CHEBI:144645"/>
    </reaction>
</comment>
<reference evidence="8" key="1">
    <citation type="journal article" date="2014" name="Int. J. Syst. Evol. Microbiol.">
        <title>Complete genome sequence of Corynebacterium casei LMG S-19264T (=DSM 44701T), isolated from a smear-ripened cheese.</title>
        <authorList>
            <consortium name="US DOE Joint Genome Institute (JGI-PGF)"/>
            <person name="Walter F."/>
            <person name="Albersmeier A."/>
            <person name="Kalinowski J."/>
            <person name="Ruckert C."/>
        </authorList>
    </citation>
    <scope>NUCLEOTIDE SEQUENCE</scope>
    <source>
        <strain evidence="8">JCM 4136</strain>
    </source>
</reference>
<feature type="binding site" evidence="5">
    <location>
        <position position="300"/>
    </location>
    <ligand>
        <name>FAD</name>
        <dbReference type="ChEBI" id="CHEBI:57692"/>
    </ligand>
</feature>
<dbReference type="PANTHER" id="PTHR46972:SF1">
    <property type="entry name" value="FAD DEPENDENT OXIDOREDUCTASE DOMAIN-CONTAINING PROTEIN"/>
    <property type="match status" value="1"/>
</dbReference>
<dbReference type="GO" id="GO:0071949">
    <property type="term" value="F:FAD binding"/>
    <property type="evidence" value="ECO:0007669"/>
    <property type="project" value="InterPro"/>
</dbReference>
<organism evidence="8 10">
    <name type="scientific">Streptomyces gougerotii</name>
    <dbReference type="NCBI Taxonomy" id="53448"/>
    <lineage>
        <taxon>Bacteria</taxon>
        <taxon>Bacillati</taxon>
        <taxon>Actinomycetota</taxon>
        <taxon>Actinomycetes</taxon>
        <taxon>Kitasatosporales</taxon>
        <taxon>Streptomycetaceae</taxon>
        <taxon>Streptomyces</taxon>
        <taxon>Streptomyces diastaticus group</taxon>
    </lineage>
</organism>
<comment type="function">
    <text evidence="5">An FAD-requiring monooxygenase active on some tetracycline antibiotic derivatives, which leads to their inactivation. Hydroxylates carbon 11a of tetracycline and some analogs.</text>
</comment>
<dbReference type="SUPFAM" id="SSF51905">
    <property type="entry name" value="FAD/NAD(P)-binding domain"/>
    <property type="match status" value="1"/>
</dbReference>
<keyword evidence="2 5" id="KW-0274">FAD</keyword>
<dbReference type="EC" id="1.14.13.-" evidence="5"/>
<dbReference type="Proteomes" id="UP000480804">
    <property type="component" value="Unassembled WGS sequence"/>
</dbReference>
<keyword evidence="5" id="KW-0963">Cytoplasm</keyword>
<comment type="subcellular location">
    <subcellularLocation>
        <location evidence="5">Cytoplasm</location>
    </subcellularLocation>
</comment>
<dbReference type="GO" id="GO:0004497">
    <property type="term" value="F:monooxygenase activity"/>
    <property type="evidence" value="ECO:0007669"/>
    <property type="project" value="UniProtKB-UniRule"/>
</dbReference>
<evidence type="ECO:0000256" key="5">
    <source>
        <dbReference type="HAMAP-Rule" id="MF_00845"/>
    </source>
</evidence>
<dbReference type="RefSeq" id="WP_223121917.1">
    <property type="nucleotide sequence ID" value="NZ_BLLO01000020.1"/>
</dbReference>
<comment type="caution">
    <text evidence="8">The sequence shown here is derived from an EMBL/GenBank/DDBJ whole genome shotgun (WGS) entry which is preliminary data.</text>
</comment>
<dbReference type="InterPro" id="IPR043683">
    <property type="entry name" value="TetX_monooxygenase"/>
</dbReference>
<feature type="binding site" evidence="5">
    <location>
        <position position="108"/>
    </location>
    <ligand>
        <name>FAD</name>
        <dbReference type="ChEBI" id="CHEBI:57692"/>
    </ligand>
</feature>
<keyword evidence="3 5" id="KW-0560">Oxidoreductase</keyword>
<keyword evidence="1 5" id="KW-0285">Flavoprotein</keyword>
<evidence type="ECO:0000256" key="2">
    <source>
        <dbReference type="ARBA" id="ARBA00022827"/>
    </source>
</evidence>
<accession>A0A8H9HJZ6</accession>
<dbReference type="HAMAP" id="MF_00845">
    <property type="entry name" value="TetX_monooxygenase"/>
    <property type="match status" value="1"/>
</dbReference>
<keyword evidence="4 5" id="KW-0503">Monooxygenase</keyword>